<keyword evidence="2" id="KW-0731">Sigma factor</keyword>
<dbReference type="AlphaFoldDB" id="A0A1F5N7T0"/>
<evidence type="ECO:0000256" key="4">
    <source>
        <dbReference type="ARBA" id="ARBA00023163"/>
    </source>
</evidence>
<dbReference type="Pfam" id="PF04542">
    <property type="entry name" value="Sigma70_r2"/>
    <property type="match status" value="1"/>
</dbReference>
<feature type="domain" description="RNA polymerase sigma-70 region 2" evidence="5">
    <location>
        <begin position="38"/>
        <end position="104"/>
    </location>
</feature>
<dbReference type="STRING" id="1817821.A2717_03370"/>
<proteinExistence type="predicted"/>
<accession>A0A1F5N7T0</accession>
<sequence length="205" mass="24217">MQICSRFVIAIKYNKSEEATMDEPTRTKLTEEIWECRTFVRALCYRSVWRETDAAGLAEDLTQEIMVKAWRGLDKFKQNAKISSWMHRIAINHCLTYHRTHRRRSVSTDDVLYAIEDSTDHVLELLNTGDSESRYISDLNALRQARRYSQYLDPSEKKLFHSLLVDKTWVESARMLGLKLSAYKSRVRRLRKRLQELNATNPRLM</sequence>
<evidence type="ECO:0000256" key="3">
    <source>
        <dbReference type="ARBA" id="ARBA00023125"/>
    </source>
</evidence>
<dbReference type="GO" id="GO:0006352">
    <property type="term" value="P:DNA-templated transcription initiation"/>
    <property type="evidence" value="ECO:0007669"/>
    <property type="project" value="InterPro"/>
</dbReference>
<dbReference type="Gene3D" id="1.10.1740.10">
    <property type="match status" value="1"/>
</dbReference>
<evidence type="ECO:0000256" key="1">
    <source>
        <dbReference type="ARBA" id="ARBA00023015"/>
    </source>
</evidence>
<reference evidence="6 7" key="1">
    <citation type="journal article" date="2016" name="Nat. Commun.">
        <title>Thousands of microbial genomes shed light on interconnected biogeochemical processes in an aquifer system.</title>
        <authorList>
            <person name="Anantharaman K."/>
            <person name="Brown C.T."/>
            <person name="Hug L.A."/>
            <person name="Sharon I."/>
            <person name="Castelle C.J."/>
            <person name="Probst A.J."/>
            <person name="Thomas B.C."/>
            <person name="Singh A."/>
            <person name="Wilkins M.J."/>
            <person name="Karaoz U."/>
            <person name="Brodie E.L."/>
            <person name="Williams K.H."/>
            <person name="Hubbard S.S."/>
            <person name="Banfield J.F."/>
        </authorList>
    </citation>
    <scope>NUCLEOTIDE SEQUENCE [LARGE SCALE GENOMIC DNA]</scope>
</reference>
<dbReference type="GO" id="GO:0003677">
    <property type="term" value="F:DNA binding"/>
    <property type="evidence" value="ECO:0007669"/>
    <property type="project" value="UniProtKB-KW"/>
</dbReference>
<dbReference type="PANTHER" id="PTHR43133:SF8">
    <property type="entry name" value="RNA POLYMERASE SIGMA FACTOR HI_1459-RELATED"/>
    <property type="match status" value="1"/>
</dbReference>
<dbReference type="SUPFAM" id="SSF88946">
    <property type="entry name" value="Sigma2 domain of RNA polymerase sigma factors"/>
    <property type="match status" value="1"/>
</dbReference>
<dbReference type="PANTHER" id="PTHR43133">
    <property type="entry name" value="RNA POLYMERASE ECF-TYPE SIGMA FACTO"/>
    <property type="match status" value="1"/>
</dbReference>
<keyword evidence="4" id="KW-0804">Transcription</keyword>
<gene>
    <name evidence="6" type="ORF">A2717_03370</name>
</gene>
<keyword evidence="1" id="KW-0805">Transcription regulation</keyword>
<protein>
    <recommendedName>
        <fullName evidence="5">RNA polymerase sigma-70 region 2 domain-containing protein</fullName>
    </recommendedName>
</protein>
<evidence type="ECO:0000313" key="7">
    <source>
        <dbReference type="Proteomes" id="UP000177610"/>
    </source>
</evidence>
<dbReference type="InterPro" id="IPR039425">
    <property type="entry name" value="RNA_pol_sigma-70-like"/>
</dbReference>
<organism evidence="6 7">
    <name type="scientific">Candidatus Doudnabacteria bacterium RIFCSPHIGHO2_01_FULL_41_86</name>
    <dbReference type="NCBI Taxonomy" id="1817821"/>
    <lineage>
        <taxon>Bacteria</taxon>
        <taxon>Candidatus Doudnaibacteriota</taxon>
    </lineage>
</organism>
<dbReference type="InterPro" id="IPR007627">
    <property type="entry name" value="RNA_pol_sigma70_r2"/>
</dbReference>
<dbReference type="GO" id="GO:0016987">
    <property type="term" value="F:sigma factor activity"/>
    <property type="evidence" value="ECO:0007669"/>
    <property type="project" value="UniProtKB-KW"/>
</dbReference>
<evidence type="ECO:0000259" key="5">
    <source>
        <dbReference type="Pfam" id="PF04542"/>
    </source>
</evidence>
<keyword evidence="3" id="KW-0238">DNA-binding</keyword>
<dbReference type="EMBL" id="MFEH01000005">
    <property type="protein sequence ID" value="OGE73648.1"/>
    <property type="molecule type" value="Genomic_DNA"/>
</dbReference>
<evidence type="ECO:0000256" key="2">
    <source>
        <dbReference type="ARBA" id="ARBA00023082"/>
    </source>
</evidence>
<dbReference type="InterPro" id="IPR013325">
    <property type="entry name" value="RNA_pol_sigma_r2"/>
</dbReference>
<name>A0A1F5N7T0_9BACT</name>
<dbReference type="NCBIfam" id="TIGR02937">
    <property type="entry name" value="sigma70-ECF"/>
    <property type="match status" value="1"/>
</dbReference>
<dbReference type="InterPro" id="IPR014284">
    <property type="entry name" value="RNA_pol_sigma-70_dom"/>
</dbReference>
<dbReference type="Proteomes" id="UP000177610">
    <property type="component" value="Unassembled WGS sequence"/>
</dbReference>
<comment type="caution">
    <text evidence="6">The sequence shown here is derived from an EMBL/GenBank/DDBJ whole genome shotgun (WGS) entry which is preliminary data.</text>
</comment>
<evidence type="ECO:0000313" key="6">
    <source>
        <dbReference type="EMBL" id="OGE73648.1"/>
    </source>
</evidence>